<protein>
    <submittedName>
        <fullName evidence="1">Uncharacterized protein</fullName>
    </submittedName>
</protein>
<gene>
    <name evidence="1" type="ORF">CYJ32_05865</name>
</gene>
<proteinExistence type="predicted"/>
<dbReference type="AlphaFoldDB" id="A0A2I1M4G5"/>
<organism evidence="1 2">
    <name type="scientific">Alloscardovia omnicolens</name>
    <dbReference type="NCBI Taxonomy" id="419015"/>
    <lineage>
        <taxon>Bacteria</taxon>
        <taxon>Bacillati</taxon>
        <taxon>Actinomycetota</taxon>
        <taxon>Actinomycetes</taxon>
        <taxon>Bifidobacteriales</taxon>
        <taxon>Bifidobacteriaceae</taxon>
        <taxon>Alloscardovia</taxon>
    </lineage>
</organism>
<evidence type="ECO:0000313" key="2">
    <source>
        <dbReference type="Proteomes" id="UP000242263"/>
    </source>
</evidence>
<accession>A0A2I1M4G5</accession>
<name>A0A2I1M4G5_9BIFI</name>
<evidence type="ECO:0000313" key="1">
    <source>
        <dbReference type="EMBL" id="PKZ15020.1"/>
    </source>
</evidence>
<dbReference type="EMBL" id="PKGU01000003">
    <property type="protein sequence ID" value="PKZ15020.1"/>
    <property type="molecule type" value="Genomic_DNA"/>
</dbReference>
<dbReference type="RefSeq" id="WP_049188040.1">
    <property type="nucleotide sequence ID" value="NZ_JBIPJN010000022.1"/>
</dbReference>
<sequence>MIMKTEGFTEDTPRWQIQDAINVARIHGVFATSKSLKYFTHESAMILHGIPIWGSSPSVYSASKRRLNTRYLRDVKVLKESYSSSAYYPNSIDLNNPNIVQINGLPVESLEYTAVRMALTRNCMTAISALYP</sequence>
<dbReference type="Proteomes" id="UP000242263">
    <property type="component" value="Unassembled WGS sequence"/>
</dbReference>
<reference evidence="1 2" key="1">
    <citation type="submission" date="2017-12" db="EMBL/GenBank/DDBJ databases">
        <title>Phylogenetic diversity of female urinary microbiome.</title>
        <authorList>
            <person name="Thomas-White K."/>
            <person name="Wolfe A.J."/>
        </authorList>
    </citation>
    <scope>NUCLEOTIDE SEQUENCE [LARGE SCALE GENOMIC DNA]</scope>
    <source>
        <strain evidence="1 2">UMB0064</strain>
    </source>
</reference>
<comment type="caution">
    <text evidence="1">The sequence shown here is derived from an EMBL/GenBank/DDBJ whole genome shotgun (WGS) entry which is preliminary data.</text>
</comment>